<dbReference type="SMART" id="SM00790">
    <property type="entry name" value="AFOR_N"/>
    <property type="match status" value="1"/>
</dbReference>
<reference evidence="10 11" key="1">
    <citation type="submission" date="2020-04" db="EMBL/GenBank/DDBJ databases">
        <authorList>
            <consortium name="Desulfovibrio sp. FSS-1 genome sequencing consortium"/>
            <person name="Shimoshige H."/>
            <person name="Kobayashi H."/>
            <person name="Maekawa T."/>
        </authorList>
    </citation>
    <scope>NUCLEOTIDE SEQUENCE [LARGE SCALE GENOMIC DNA]</scope>
    <source>
        <strain evidence="10 11">SIID29052-01</strain>
    </source>
</reference>
<evidence type="ECO:0000256" key="5">
    <source>
        <dbReference type="ARBA" id="ARBA00023002"/>
    </source>
</evidence>
<evidence type="ECO:0000256" key="6">
    <source>
        <dbReference type="ARBA" id="ARBA00023004"/>
    </source>
</evidence>
<dbReference type="Gene3D" id="1.10.569.10">
    <property type="entry name" value="Aldehyde Ferredoxin Oxidoreductase Protein, subunit A, domain 2"/>
    <property type="match status" value="1"/>
</dbReference>
<dbReference type="InterPro" id="IPR001203">
    <property type="entry name" value="OxRdtase_Ald_Fedxn_C"/>
</dbReference>
<dbReference type="InterPro" id="IPR051919">
    <property type="entry name" value="W-dependent_AOR"/>
</dbReference>
<evidence type="ECO:0000256" key="7">
    <source>
        <dbReference type="ARBA" id="ARBA00023014"/>
    </source>
</evidence>
<dbReference type="PANTHER" id="PTHR30038:SF8">
    <property type="entry name" value="ALDEHYDE FERREDOXIN OXIDOREDUCTASE"/>
    <property type="match status" value="1"/>
</dbReference>
<dbReference type="GO" id="GO:0046872">
    <property type="term" value="F:metal ion binding"/>
    <property type="evidence" value="ECO:0007669"/>
    <property type="project" value="UniProtKB-KW"/>
</dbReference>
<evidence type="ECO:0000256" key="2">
    <source>
        <dbReference type="ARBA" id="ARBA00011032"/>
    </source>
</evidence>
<evidence type="ECO:0000256" key="3">
    <source>
        <dbReference type="ARBA" id="ARBA00022485"/>
    </source>
</evidence>
<protein>
    <submittedName>
        <fullName evidence="10">Putative oxidoreductase YdhV</fullName>
        <ecNumber evidence="10">1.-.-.-</ecNumber>
    </submittedName>
</protein>
<keyword evidence="5 10" id="KW-0560">Oxidoreductase</keyword>
<dbReference type="AlphaFoldDB" id="A0A6V8LPI7"/>
<dbReference type="Gene3D" id="3.60.9.10">
    <property type="entry name" value="Aldehyde ferredoxin oxidoreductase, N-terminal domain"/>
    <property type="match status" value="1"/>
</dbReference>
<dbReference type="RefSeq" id="WP_173081429.1">
    <property type="nucleotide sequence ID" value="NZ_BLTE01000002.1"/>
</dbReference>
<keyword evidence="3" id="KW-0004">4Fe-4S</keyword>
<evidence type="ECO:0000256" key="4">
    <source>
        <dbReference type="ARBA" id="ARBA00022723"/>
    </source>
</evidence>
<keyword evidence="11" id="KW-1185">Reference proteome</keyword>
<keyword evidence="4" id="KW-0479">Metal-binding</keyword>
<dbReference type="EC" id="1.-.-.-" evidence="10"/>
<keyword evidence="7" id="KW-0411">Iron-sulfur</keyword>
<dbReference type="EMBL" id="BLTE01000002">
    <property type="protein sequence ID" value="GFK92910.1"/>
    <property type="molecule type" value="Genomic_DNA"/>
</dbReference>
<dbReference type="SUPFAM" id="SSF56228">
    <property type="entry name" value="Aldehyde ferredoxin oxidoreductase, N-terminal domain"/>
    <property type="match status" value="1"/>
</dbReference>
<organism evidence="10 11">
    <name type="scientific">Fundidesulfovibrio magnetotacticus</name>
    <dbReference type="NCBI Taxonomy" id="2730080"/>
    <lineage>
        <taxon>Bacteria</taxon>
        <taxon>Pseudomonadati</taxon>
        <taxon>Thermodesulfobacteriota</taxon>
        <taxon>Desulfovibrionia</taxon>
        <taxon>Desulfovibrionales</taxon>
        <taxon>Desulfovibrionaceae</taxon>
        <taxon>Fundidesulfovibrio</taxon>
    </lineage>
</organism>
<proteinExistence type="inferred from homology"/>
<dbReference type="SUPFAM" id="SSF48310">
    <property type="entry name" value="Aldehyde ferredoxin oxidoreductase, C-terminal domains"/>
    <property type="match status" value="1"/>
</dbReference>
<name>A0A6V8LPI7_9BACT</name>
<reference evidence="10 11" key="2">
    <citation type="submission" date="2020-05" db="EMBL/GenBank/DDBJ databases">
        <title>Draft genome sequence of Desulfovibrio sp. strainFSS-1.</title>
        <authorList>
            <person name="Shimoshige H."/>
            <person name="Kobayashi H."/>
            <person name="Maekawa T."/>
        </authorList>
    </citation>
    <scope>NUCLEOTIDE SEQUENCE [LARGE SCALE GENOMIC DNA]</scope>
    <source>
        <strain evidence="10 11">SIID29052-01</strain>
    </source>
</reference>
<gene>
    <name evidence="10" type="primary">ydhV_1</name>
    <name evidence="10" type="ORF">NNJEOMEG_00738</name>
</gene>
<dbReference type="InterPro" id="IPR036503">
    <property type="entry name" value="Ald_Fedxn_OxRdtase_N_sf"/>
</dbReference>
<dbReference type="GO" id="GO:0051539">
    <property type="term" value="F:4 iron, 4 sulfur cluster binding"/>
    <property type="evidence" value="ECO:0007669"/>
    <property type="project" value="UniProtKB-KW"/>
</dbReference>
<dbReference type="PANTHER" id="PTHR30038">
    <property type="entry name" value="ALDEHYDE FERREDOXIN OXIDOREDUCTASE"/>
    <property type="match status" value="1"/>
</dbReference>
<dbReference type="Proteomes" id="UP000494245">
    <property type="component" value="Unassembled WGS sequence"/>
</dbReference>
<dbReference type="GO" id="GO:0016625">
    <property type="term" value="F:oxidoreductase activity, acting on the aldehyde or oxo group of donors, iron-sulfur protein as acceptor"/>
    <property type="evidence" value="ECO:0007669"/>
    <property type="project" value="InterPro"/>
</dbReference>
<dbReference type="InterPro" id="IPR013983">
    <property type="entry name" value="Ald_Fedxn_OxRdtase_N"/>
</dbReference>
<evidence type="ECO:0000259" key="9">
    <source>
        <dbReference type="SMART" id="SM00790"/>
    </source>
</evidence>
<dbReference type="GO" id="GO:0009055">
    <property type="term" value="F:electron transfer activity"/>
    <property type="evidence" value="ECO:0007669"/>
    <property type="project" value="InterPro"/>
</dbReference>
<feature type="domain" description="Aldehyde ferredoxin oxidoreductase N-terminal" evidence="9">
    <location>
        <begin position="5"/>
        <end position="207"/>
    </location>
</feature>
<comment type="cofactor">
    <cofactor evidence="8">
        <name>tungstopterin</name>
        <dbReference type="ChEBI" id="CHEBI:30402"/>
    </cofactor>
</comment>
<evidence type="ECO:0000256" key="1">
    <source>
        <dbReference type="ARBA" id="ARBA00001966"/>
    </source>
</evidence>
<sequence length="581" mass="63329">MPADYTFRVLLADLATGKGEYRRFGDKREVLGGSGLAAALYAEFGRPELPALDPAQPLIFAIGPLTGCFPMMSKTVCGFKSPYNERFAESHAGGRLALSLRFAHIDALVIRGRAPTLSALSAGIRHFELQDTHYLKGLDVFTTGKMLRKMRRSAAGHRSILRIGPAGENLSAIACINVDSYRHFGRLGAGAVMGSKNLKAILVEGASAMPAPEGKAFAALYKDIHMQLTTTEMMTKYHDLGTAQNMAVMNKLRALPWRNMQTTHDDEHIAAISGETFARELLLRKTACTGCPVGCVHVGLLREQFAKHNDVLYRQVAYDHEPVFATGSMLGMTNASDVLAVLDEIERQGLDAISGGVSLAWATEALERGAVTEEDTLVKLSFGDAAAYREALGHLGAPPNEFWRLLAQGTLAAAKRYNAEDYACVLGQEMAGYATGEVFFVSQAMGLRHSHLDSAGYSYDQKEQGKDVAKAVSFMVEDERQRCALTSMVACLFARSAYNEESLAKALDVLGFPEAAANVPQAAANVQKLRWKVKFSTGFDPDEVKIPKRYREVVTWKGPIDADYLQELQTAYGAAIRELGR</sequence>
<evidence type="ECO:0000313" key="10">
    <source>
        <dbReference type="EMBL" id="GFK92910.1"/>
    </source>
</evidence>
<dbReference type="Pfam" id="PF01314">
    <property type="entry name" value="AFOR_C"/>
    <property type="match status" value="1"/>
</dbReference>
<comment type="cofactor">
    <cofactor evidence="1">
        <name>[4Fe-4S] cluster</name>
        <dbReference type="ChEBI" id="CHEBI:49883"/>
    </cofactor>
</comment>
<comment type="caution">
    <text evidence="10">The sequence shown here is derived from an EMBL/GenBank/DDBJ whole genome shotgun (WGS) entry which is preliminary data.</text>
</comment>
<comment type="similarity">
    <text evidence="2">Belongs to the AOR/FOR family.</text>
</comment>
<accession>A0A6V8LPI7</accession>
<dbReference type="Pfam" id="PF02730">
    <property type="entry name" value="AFOR_N"/>
    <property type="match status" value="1"/>
</dbReference>
<evidence type="ECO:0000313" key="11">
    <source>
        <dbReference type="Proteomes" id="UP000494245"/>
    </source>
</evidence>
<dbReference type="InterPro" id="IPR013985">
    <property type="entry name" value="Ald_Fedxn_OxRdtase_dom3"/>
</dbReference>
<evidence type="ECO:0000256" key="8">
    <source>
        <dbReference type="ARBA" id="ARBA00049934"/>
    </source>
</evidence>
<dbReference type="InterPro" id="IPR036021">
    <property type="entry name" value="Tungsten_al_ferr_oxy-like_C"/>
</dbReference>
<dbReference type="Gene3D" id="1.10.599.10">
    <property type="entry name" value="Aldehyde Ferredoxin Oxidoreductase Protein, subunit A, domain 3"/>
    <property type="match status" value="1"/>
</dbReference>
<dbReference type="InterPro" id="IPR013984">
    <property type="entry name" value="Ald_Fedxn_OxRdtase_dom2"/>
</dbReference>
<keyword evidence="6" id="KW-0408">Iron</keyword>